<name>A0ABT9XXG4_9BACI</name>
<sequence length="31" mass="3511">MKKSDMKKLAQEVLNMQTTSQVIEAVNDTTK</sequence>
<accession>A0ABT9XXG4</accession>
<comment type="caution">
    <text evidence="1">The sequence shown here is derived from an EMBL/GenBank/DDBJ whole genome shotgun (WGS) entry which is preliminary data.</text>
</comment>
<keyword evidence="2" id="KW-1185">Reference proteome</keyword>
<evidence type="ECO:0000313" key="2">
    <source>
        <dbReference type="Proteomes" id="UP001224122"/>
    </source>
</evidence>
<dbReference type="Proteomes" id="UP001224122">
    <property type="component" value="Unassembled WGS sequence"/>
</dbReference>
<evidence type="ECO:0000313" key="1">
    <source>
        <dbReference type="EMBL" id="MDQ0199950.1"/>
    </source>
</evidence>
<dbReference type="EMBL" id="JAUSTW010000005">
    <property type="protein sequence ID" value="MDQ0199950.1"/>
    <property type="molecule type" value="Genomic_DNA"/>
</dbReference>
<proteinExistence type="predicted"/>
<protein>
    <submittedName>
        <fullName evidence="1">Uncharacterized protein</fullName>
    </submittedName>
</protein>
<organism evidence="1 2">
    <name type="scientific">Neobacillus ginsengisoli</name>
    <dbReference type="NCBI Taxonomy" id="904295"/>
    <lineage>
        <taxon>Bacteria</taxon>
        <taxon>Bacillati</taxon>
        <taxon>Bacillota</taxon>
        <taxon>Bacilli</taxon>
        <taxon>Bacillales</taxon>
        <taxon>Bacillaceae</taxon>
        <taxon>Neobacillus</taxon>
    </lineage>
</organism>
<reference evidence="1 2" key="1">
    <citation type="submission" date="2023-07" db="EMBL/GenBank/DDBJ databases">
        <title>Genomic Encyclopedia of Type Strains, Phase IV (KMG-IV): sequencing the most valuable type-strain genomes for metagenomic binning, comparative biology and taxonomic classification.</title>
        <authorList>
            <person name="Goeker M."/>
        </authorList>
    </citation>
    <scope>NUCLEOTIDE SEQUENCE [LARGE SCALE GENOMIC DNA]</scope>
    <source>
        <strain evidence="1 2">DSM 27594</strain>
    </source>
</reference>
<gene>
    <name evidence="1" type="ORF">J2S10_003133</name>
</gene>